<dbReference type="RefSeq" id="WP_373654270.1">
    <property type="nucleotide sequence ID" value="NZ_JBGUAW010000001.1"/>
</dbReference>
<dbReference type="SUPFAM" id="SSF53927">
    <property type="entry name" value="Cytidine deaminase-like"/>
    <property type="match status" value="1"/>
</dbReference>
<evidence type="ECO:0000259" key="1">
    <source>
        <dbReference type="PROSITE" id="PS51747"/>
    </source>
</evidence>
<comment type="caution">
    <text evidence="2">The sequence shown here is derived from an EMBL/GenBank/DDBJ whole genome shotgun (WGS) entry which is preliminary data.</text>
</comment>
<keyword evidence="2" id="KW-0378">Hydrolase</keyword>
<dbReference type="PANTHER" id="PTHR11079">
    <property type="entry name" value="CYTOSINE DEAMINASE FAMILY MEMBER"/>
    <property type="match status" value="1"/>
</dbReference>
<dbReference type="EC" id="3.5.4.33" evidence="2"/>
<name>A0ABV4TTP9_9GAMM</name>
<dbReference type="Proteomes" id="UP001575181">
    <property type="component" value="Unassembled WGS sequence"/>
</dbReference>
<gene>
    <name evidence="2" type="ORF">ACERLL_01425</name>
</gene>
<reference evidence="2 3" key="1">
    <citation type="submission" date="2024-08" db="EMBL/GenBank/DDBJ databases">
        <title>Whole-genome sequencing of halo(alkali)philic microorganisms from hypersaline lakes.</title>
        <authorList>
            <person name="Sorokin D.Y."/>
            <person name="Merkel A.Y."/>
            <person name="Messina E."/>
            <person name="Yakimov M."/>
        </authorList>
    </citation>
    <scope>NUCLEOTIDE SEQUENCE [LARGE SCALE GENOMIC DNA]</scope>
    <source>
        <strain evidence="2 3">Cl-TMA</strain>
    </source>
</reference>
<evidence type="ECO:0000313" key="2">
    <source>
        <dbReference type="EMBL" id="MFA9459485.1"/>
    </source>
</evidence>
<organism evidence="2 3">
    <name type="scientific">Thiohalorhabdus methylotrophus</name>
    <dbReference type="NCBI Taxonomy" id="3242694"/>
    <lineage>
        <taxon>Bacteria</taxon>
        <taxon>Pseudomonadati</taxon>
        <taxon>Pseudomonadota</taxon>
        <taxon>Gammaproteobacteria</taxon>
        <taxon>Thiohalorhabdales</taxon>
        <taxon>Thiohalorhabdaceae</taxon>
        <taxon>Thiohalorhabdus</taxon>
    </lineage>
</organism>
<dbReference type="CDD" id="cd01285">
    <property type="entry name" value="nucleoside_deaminase"/>
    <property type="match status" value="1"/>
</dbReference>
<dbReference type="PANTHER" id="PTHR11079:SF161">
    <property type="entry name" value="CMP_DCMP-TYPE DEAMINASE DOMAIN-CONTAINING PROTEIN"/>
    <property type="match status" value="1"/>
</dbReference>
<dbReference type="EMBL" id="JBGUAW010000001">
    <property type="protein sequence ID" value="MFA9459485.1"/>
    <property type="molecule type" value="Genomic_DNA"/>
</dbReference>
<evidence type="ECO:0000313" key="3">
    <source>
        <dbReference type="Proteomes" id="UP001575181"/>
    </source>
</evidence>
<dbReference type="Pfam" id="PF00383">
    <property type="entry name" value="dCMP_cyt_deam_1"/>
    <property type="match status" value="1"/>
</dbReference>
<dbReference type="InterPro" id="IPR016193">
    <property type="entry name" value="Cytidine_deaminase-like"/>
</dbReference>
<dbReference type="Gene3D" id="3.40.140.10">
    <property type="entry name" value="Cytidine Deaminase, domain 2"/>
    <property type="match status" value="1"/>
</dbReference>
<accession>A0ABV4TTP9</accession>
<proteinExistence type="predicted"/>
<sequence>MVDDRLQLDIPGWLEAMAPRDACMPDAEARMRLAVALADANVAHGGGPFGAVVVERTSGRLVASGVNLVEPANLSIAHAEVVALSLAQQRLGSYDLGGRPEWDYELVTSAEPCIQCFGAAIWAGVRSVVCGARSADAEAVGFDEGPKPADWVAHLEARGIAVHRDVLRNEAAQVIRDYVARGGAVYNARGS</sequence>
<dbReference type="GO" id="GO:0052717">
    <property type="term" value="F:tRNA-specific adenosine-34 deaminase activity"/>
    <property type="evidence" value="ECO:0007669"/>
    <property type="project" value="UniProtKB-EC"/>
</dbReference>
<dbReference type="PROSITE" id="PS51747">
    <property type="entry name" value="CYT_DCMP_DEAMINASES_2"/>
    <property type="match status" value="1"/>
</dbReference>
<dbReference type="InterPro" id="IPR002125">
    <property type="entry name" value="CMP_dCMP_dom"/>
</dbReference>
<feature type="domain" description="CMP/dCMP-type deaminase" evidence="1">
    <location>
        <begin position="25"/>
        <end position="143"/>
    </location>
</feature>
<keyword evidence="3" id="KW-1185">Reference proteome</keyword>
<protein>
    <submittedName>
        <fullName evidence="2">Nucleoside deaminase</fullName>
        <ecNumber evidence="2">3.5.4.33</ecNumber>
    </submittedName>
</protein>